<accession>A0A0L0F208</accession>
<sequence length="77" mass="8683">DIELIGADGFFHVPHGARAQSMVPSMRTHRASIPYPLPEAADSCLLANEILRVLTDNSYSEAVKHQYLISLKEEWFK</sequence>
<proteinExistence type="predicted"/>
<dbReference type="GeneID" id="25917774"/>
<feature type="non-terminal residue" evidence="1">
    <location>
        <position position="1"/>
    </location>
</feature>
<dbReference type="RefSeq" id="XP_014144110.1">
    <property type="nucleotide sequence ID" value="XM_014288635.1"/>
</dbReference>
<protein>
    <submittedName>
        <fullName evidence="1">Uncharacterized protein</fullName>
    </submittedName>
</protein>
<evidence type="ECO:0000313" key="2">
    <source>
        <dbReference type="Proteomes" id="UP000054560"/>
    </source>
</evidence>
<name>A0A0L0F208_9EUKA</name>
<dbReference type="Proteomes" id="UP000054560">
    <property type="component" value="Unassembled WGS sequence"/>
</dbReference>
<reference evidence="1 2" key="1">
    <citation type="submission" date="2011-02" db="EMBL/GenBank/DDBJ databases">
        <title>The Genome Sequence of Sphaeroforma arctica JP610.</title>
        <authorList>
            <consortium name="The Broad Institute Genome Sequencing Platform"/>
            <person name="Russ C."/>
            <person name="Cuomo C."/>
            <person name="Young S.K."/>
            <person name="Zeng Q."/>
            <person name="Gargeya S."/>
            <person name="Alvarado L."/>
            <person name="Berlin A."/>
            <person name="Chapman S.B."/>
            <person name="Chen Z."/>
            <person name="Freedman E."/>
            <person name="Gellesch M."/>
            <person name="Goldberg J."/>
            <person name="Griggs A."/>
            <person name="Gujja S."/>
            <person name="Heilman E."/>
            <person name="Heiman D."/>
            <person name="Howarth C."/>
            <person name="Mehta T."/>
            <person name="Neiman D."/>
            <person name="Pearson M."/>
            <person name="Roberts A."/>
            <person name="Saif S."/>
            <person name="Shea T."/>
            <person name="Shenoy N."/>
            <person name="Sisk P."/>
            <person name="Stolte C."/>
            <person name="Sykes S."/>
            <person name="White J."/>
            <person name="Yandava C."/>
            <person name="Burger G."/>
            <person name="Gray M.W."/>
            <person name="Holland P.W.H."/>
            <person name="King N."/>
            <person name="Lang F.B.F."/>
            <person name="Roger A.J."/>
            <person name="Ruiz-Trillo I."/>
            <person name="Haas B."/>
            <person name="Nusbaum C."/>
            <person name="Birren B."/>
        </authorList>
    </citation>
    <scope>NUCLEOTIDE SEQUENCE [LARGE SCALE GENOMIC DNA]</scope>
    <source>
        <strain evidence="1 2">JP610</strain>
    </source>
</reference>
<gene>
    <name evidence="1" type="ORF">SARC_17270</name>
</gene>
<dbReference type="AlphaFoldDB" id="A0A0L0F208"/>
<dbReference type="EMBL" id="KQ251817">
    <property type="protein sequence ID" value="KNC70208.1"/>
    <property type="molecule type" value="Genomic_DNA"/>
</dbReference>
<organism evidence="1 2">
    <name type="scientific">Sphaeroforma arctica JP610</name>
    <dbReference type="NCBI Taxonomy" id="667725"/>
    <lineage>
        <taxon>Eukaryota</taxon>
        <taxon>Ichthyosporea</taxon>
        <taxon>Ichthyophonida</taxon>
        <taxon>Sphaeroforma</taxon>
    </lineage>
</organism>
<keyword evidence="2" id="KW-1185">Reference proteome</keyword>
<evidence type="ECO:0000313" key="1">
    <source>
        <dbReference type="EMBL" id="KNC70208.1"/>
    </source>
</evidence>